<dbReference type="Gene3D" id="3.90.79.10">
    <property type="entry name" value="Nucleoside Triphosphate Pyrophosphohydrolase"/>
    <property type="match status" value="1"/>
</dbReference>
<dbReference type="RefSeq" id="WP_133450701.1">
    <property type="nucleotide sequence ID" value="NZ_SCWF01000001.1"/>
</dbReference>
<dbReference type="Pfam" id="PF00293">
    <property type="entry name" value="NUDIX"/>
    <property type="match status" value="1"/>
</dbReference>
<dbReference type="GO" id="GO:0006753">
    <property type="term" value="P:nucleoside phosphate metabolic process"/>
    <property type="evidence" value="ECO:0007669"/>
    <property type="project" value="TreeGrafter"/>
</dbReference>
<keyword evidence="5" id="KW-1185">Reference proteome</keyword>
<dbReference type="InterPro" id="IPR015797">
    <property type="entry name" value="NUDIX_hydrolase-like_dom_sf"/>
</dbReference>
<dbReference type="GO" id="GO:0019693">
    <property type="term" value="P:ribose phosphate metabolic process"/>
    <property type="evidence" value="ECO:0007669"/>
    <property type="project" value="TreeGrafter"/>
</dbReference>
<dbReference type="InterPro" id="IPR000086">
    <property type="entry name" value="NUDIX_hydrolase_dom"/>
</dbReference>
<sequence>MSLIEKTLSVEKIYDGRIIKVEKQQVELPNGRQTTREVVKHPGAVALLAVRENQVLLIKQFRKAMDEVLIEIPAGKVEAGEERIHTAARELIEETGLEAGKLTLLHEFYVSPGFCDELISLYQAEELTASSEYTADDDEFIELFWLPVSDIESLLQSGQLRDAKTILALQTLLLNYNNSK</sequence>
<comment type="caution">
    <text evidence="4">The sequence shown here is derived from an EMBL/GenBank/DDBJ whole genome shotgun (WGS) entry which is preliminary data.</text>
</comment>
<dbReference type="PROSITE" id="PS00893">
    <property type="entry name" value="NUDIX_BOX"/>
    <property type="match status" value="1"/>
</dbReference>
<dbReference type="PANTHER" id="PTHR11839">
    <property type="entry name" value="UDP/ADP-SUGAR PYROPHOSPHATASE"/>
    <property type="match status" value="1"/>
</dbReference>
<organism evidence="4 5">
    <name type="scientific">Macrococcus bovicus</name>
    <dbReference type="NCBI Taxonomy" id="69968"/>
    <lineage>
        <taxon>Bacteria</taxon>
        <taxon>Bacillati</taxon>
        <taxon>Bacillota</taxon>
        <taxon>Bacilli</taxon>
        <taxon>Bacillales</taxon>
        <taxon>Staphylococcaceae</taxon>
        <taxon>Macrococcus</taxon>
    </lineage>
</organism>
<protein>
    <submittedName>
        <fullName evidence="4">NUDIX hydrolase</fullName>
    </submittedName>
</protein>
<dbReference type="FunFam" id="3.90.79.10:FF:000024">
    <property type="entry name" value="ADP-ribose pyrophosphatase"/>
    <property type="match status" value="1"/>
</dbReference>
<evidence type="ECO:0000256" key="2">
    <source>
        <dbReference type="ARBA" id="ARBA00022801"/>
    </source>
</evidence>
<dbReference type="PROSITE" id="PS51462">
    <property type="entry name" value="NUDIX"/>
    <property type="match status" value="1"/>
</dbReference>
<dbReference type="GO" id="GO:0016787">
    <property type="term" value="F:hydrolase activity"/>
    <property type="evidence" value="ECO:0007669"/>
    <property type="project" value="UniProtKB-KW"/>
</dbReference>
<dbReference type="OrthoDB" id="9806150at2"/>
<dbReference type="CDD" id="cd03424">
    <property type="entry name" value="NUDIX_ADPRase_Nudt5_UGPPase_Nudt14"/>
    <property type="match status" value="1"/>
</dbReference>
<comment type="cofactor">
    <cofactor evidence="1">
        <name>Mg(2+)</name>
        <dbReference type="ChEBI" id="CHEBI:18420"/>
    </cofactor>
</comment>
<gene>
    <name evidence="4" type="ORF">ERX55_00900</name>
</gene>
<dbReference type="GO" id="GO:0005829">
    <property type="term" value="C:cytosol"/>
    <property type="evidence" value="ECO:0007669"/>
    <property type="project" value="TreeGrafter"/>
</dbReference>
<evidence type="ECO:0000313" key="4">
    <source>
        <dbReference type="EMBL" id="TDM15493.1"/>
    </source>
</evidence>
<evidence type="ECO:0000256" key="1">
    <source>
        <dbReference type="ARBA" id="ARBA00001946"/>
    </source>
</evidence>
<evidence type="ECO:0000313" key="5">
    <source>
        <dbReference type="Proteomes" id="UP000294843"/>
    </source>
</evidence>
<dbReference type="PANTHER" id="PTHR11839:SF18">
    <property type="entry name" value="NUDIX HYDROLASE DOMAIN-CONTAINING PROTEIN"/>
    <property type="match status" value="1"/>
</dbReference>
<name>A0A4R6C2X0_9STAP</name>
<dbReference type="SUPFAM" id="SSF55811">
    <property type="entry name" value="Nudix"/>
    <property type="match status" value="1"/>
</dbReference>
<feature type="domain" description="Nudix hydrolase" evidence="3">
    <location>
        <begin position="39"/>
        <end position="168"/>
    </location>
</feature>
<reference evidence="4 5" key="1">
    <citation type="submission" date="2019-01" db="EMBL/GenBank/DDBJ databases">
        <title>Draft genome sequences of the type strains of six Macrococcus species.</title>
        <authorList>
            <person name="Mazhar S."/>
            <person name="Altermann E."/>
            <person name="Hill C."/>
            <person name="Mcauliffe O."/>
        </authorList>
    </citation>
    <scope>NUCLEOTIDE SEQUENCE [LARGE SCALE GENOMIC DNA]</scope>
    <source>
        <strain evidence="4 5">ATCC 51825</strain>
    </source>
</reference>
<dbReference type="Proteomes" id="UP000294843">
    <property type="component" value="Unassembled WGS sequence"/>
</dbReference>
<evidence type="ECO:0000259" key="3">
    <source>
        <dbReference type="PROSITE" id="PS51462"/>
    </source>
</evidence>
<dbReference type="InterPro" id="IPR020084">
    <property type="entry name" value="NUDIX_hydrolase_CS"/>
</dbReference>
<accession>A0A4R6C2X0</accession>
<proteinExistence type="predicted"/>
<dbReference type="AlphaFoldDB" id="A0A4R6C2X0"/>
<keyword evidence="2 4" id="KW-0378">Hydrolase</keyword>
<dbReference type="EMBL" id="SCWF01000001">
    <property type="protein sequence ID" value="TDM15493.1"/>
    <property type="molecule type" value="Genomic_DNA"/>
</dbReference>